<organism evidence="2 3">
    <name type="scientific">Allacma fusca</name>
    <dbReference type="NCBI Taxonomy" id="39272"/>
    <lineage>
        <taxon>Eukaryota</taxon>
        <taxon>Metazoa</taxon>
        <taxon>Ecdysozoa</taxon>
        <taxon>Arthropoda</taxon>
        <taxon>Hexapoda</taxon>
        <taxon>Collembola</taxon>
        <taxon>Symphypleona</taxon>
        <taxon>Sminthuridae</taxon>
        <taxon>Allacma</taxon>
    </lineage>
</organism>
<protein>
    <submittedName>
        <fullName evidence="2">Uncharacterized protein</fullName>
    </submittedName>
</protein>
<sequence length="282" mass="31840">MFKETKVISRASNNKGKVDTTSSFPRKTSKISLHDLNLINTKYLPDVTAAATQEDKELQQLSKMIRSHSLNDRKPPDSLLKRIIPKYKPNSRIHKPSVALTSSGINDKILKPTSFAQPLKQSMSHSEADSSSNSTSHNSSVKGHATRSSTSCIKLPHTHQPNSSRKKAQGKVKSGKEVNSKKPCRKVRFEKKITVHYVPSDEERGCYEWRKNLTRQGIYEAMLWKSEIEKIELEEAALLERDNARRDINNNNPSVNNNNNNNTNNSNYNLNNNSILAVYGLK</sequence>
<feature type="region of interest" description="Disordered" evidence="1">
    <location>
        <begin position="246"/>
        <end position="269"/>
    </location>
</feature>
<feature type="compositionally biased region" description="Low complexity" evidence="1">
    <location>
        <begin position="249"/>
        <end position="269"/>
    </location>
</feature>
<keyword evidence="3" id="KW-1185">Reference proteome</keyword>
<feature type="compositionally biased region" description="Polar residues" evidence="1">
    <location>
        <begin position="10"/>
        <end position="25"/>
    </location>
</feature>
<dbReference type="AlphaFoldDB" id="A0A8J2K759"/>
<feature type="region of interest" description="Disordered" evidence="1">
    <location>
        <begin position="1"/>
        <end position="25"/>
    </location>
</feature>
<evidence type="ECO:0000313" key="3">
    <source>
        <dbReference type="Proteomes" id="UP000708208"/>
    </source>
</evidence>
<feature type="compositionally biased region" description="Low complexity" evidence="1">
    <location>
        <begin position="122"/>
        <end position="140"/>
    </location>
</feature>
<comment type="caution">
    <text evidence="2">The sequence shown here is derived from an EMBL/GenBank/DDBJ whole genome shotgun (WGS) entry which is preliminary data.</text>
</comment>
<feature type="region of interest" description="Disordered" evidence="1">
    <location>
        <begin position="118"/>
        <end position="181"/>
    </location>
</feature>
<evidence type="ECO:0000313" key="2">
    <source>
        <dbReference type="EMBL" id="CAG7730342.1"/>
    </source>
</evidence>
<name>A0A8J2K759_9HEXA</name>
<evidence type="ECO:0000256" key="1">
    <source>
        <dbReference type="SAM" id="MobiDB-lite"/>
    </source>
</evidence>
<accession>A0A8J2K759</accession>
<gene>
    <name evidence="2" type="ORF">AFUS01_LOCUS18991</name>
</gene>
<dbReference type="Proteomes" id="UP000708208">
    <property type="component" value="Unassembled WGS sequence"/>
</dbReference>
<dbReference type="EMBL" id="CAJVCH010192645">
    <property type="protein sequence ID" value="CAG7730342.1"/>
    <property type="molecule type" value="Genomic_DNA"/>
</dbReference>
<proteinExistence type="predicted"/>
<reference evidence="2" key="1">
    <citation type="submission" date="2021-06" db="EMBL/GenBank/DDBJ databases">
        <authorList>
            <person name="Hodson N. C."/>
            <person name="Mongue J. A."/>
            <person name="Jaron S. K."/>
        </authorList>
    </citation>
    <scope>NUCLEOTIDE SEQUENCE</scope>
</reference>